<reference evidence="12 13" key="1">
    <citation type="journal article" date="2018" name="Nat. Ecol. Evol.">
        <title>Shark genomes provide insights into elasmobranch evolution and the origin of vertebrates.</title>
        <authorList>
            <person name="Hara Y"/>
            <person name="Yamaguchi K"/>
            <person name="Onimaru K"/>
            <person name="Kadota M"/>
            <person name="Koyanagi M"/>
            <person name="Keeley SD"/>
            <person name="Tatsumi K"/>
            <person name="Tanaka K"/>
            <person name="Motone F"/>
            <person name="Kageyama Y"/>
            <person name="Nozu R"/>
            <person name="Adachi N"/>
            <person name="Nishimura O"/>
            <person name="Nakagawa R"/>
            <person name="Tanegashima C"/>
            <person name="Kiyatake I"/>
            <person name="Matsumoto R"/>
            <person name="Murakumo K"/>
            <person name="Nishida K"/>
            <person name="Terakita A"/>
            <person name="Kuratani S"/>
            <person name="Sato K"/>
            <person name="Hyodo S Kuraku.S."/>
        </authorList>
    </citation>
    <scope>NUCLEOTIDE SEQUENCE [LARGE SCALE GENOMIC DNA]</scope>
</reference>
<evidence type="ECO:0000313" key="12">
    <source>
        <dbReference type="EMBL" id="GCC34452.1"/>
    </source>
</evidence>
<protein>
    <recommendedName>
        <fullName evidence="11">C2H2-type domain-containing protein</fullName>
    </recommendedName>
</protein>
<dbReference type="GO" id="GO:0010564">
    <property type="term" value="P:regulation of cell cycle process"/>
    <property type="evidence" value="ECO:0007669"/>
    <property type="project" value="TreeGrafter"/>
</dbReference>
<dbReference type="OrthoDB" id="8953942at2759"/>
<evidence type="ECO:0000256" key="2">
    <source>
        <dbReference type="ARBA" id="ARBA00022723"/>
    </source>
</evidence>
<dbReference type="PANTHER" id="PTHR15065">
    <property type="entry name" value="INSULINOMA-ASSOCIATED 1"/>
    <property type="match status" value="1"/>
</dbReference>
<name>A0A401SVM7_CHIPU</name>
<keyword evidence="13" id="KW-1185">Reference proteome</keyword>
<evidence type="ECO:0000256" key="8">
    <source>
        <dbReference type="ARBA" id="ARBA00023242"/>
    </source>
</evidence>
<gene>
    <name evidence="12" type="ORF">chiPu_0012926</name>
</gene>
<comment type="caution">
    <text evidence="12">The sequence shown here is derived from an EMBL/GenBank/DDBJ whole genome shotgun (WGS) entry which is preliminary data.</text>
</comment>
<dbReference type="GO" id="GO:0000978">
    <property type="term" value="F:RNA polymerase II cis-regulatory region sequence-specific DNA binding"/>
    <property type="evidence" value="ECO:0007669"/>
    <property type="project" value="TreeGrafter"/>
</dbReference>
<evidence type="ECO:0000313" key="13">
    <source>
        <dbReference type="Proteomes" id="UP000287033"/>
    </source>
</evidence>
<dbReference type="PANTHER" id="PTHR15065:SF4">
    <property type="entry name" value="LD18634P"/>
    <property type="match status" value="1"/>
</dbReference>
<dbReference type="InterPro" id="IPR013087">
    <property type="entry name" value="Znf_C2H2_type"/>
</dbReference>
<organism evidence="12 13">
    <name type="scientific">Chiloscyllium punctatum</name>
    <name type="common">Brownbanded bambooshark</name>
    <name type="synonym">Hemiscyllium punctatum</name>
    <dbReference type="NCBI Taxonomy" id="137246"/>
    <lineage>
        <taxon>Eukaryota</taxon>
        <taxon>Metazoa</taxon>
        <taxon>Chordata</taxon>
        <taxon>Craniata</taxon>
        <taxon>Vertebrata</taxon>
        <taxon>Chondrichthyes</taxon>
        <taxon>Elasmobranchii</taxon>
        <taxon>Galeomorphii</taxon>
        <taxon>Galeoidea</taxon>
        <taxon>Orectolobiformes</taxon>
        <taxon>Hemiscylliidae</taxon>
        <taxon>Chiloscyllium</taxon>
    </lineage>
</organism>
<dbReference type="Gene3D" id="3.30.160.60">
    <property type="entry name" value="Classic Zinc Finger"/>
    <property type="match status" value="2"/>
</dbReference>
<evidence type="ECO:0000256" key="6">
    <source>
        <dbReference type="ARBA" id="ARBA00023015"/>
    </source>
</evidence>
<feature type="domain" description="C2H2-type" evidence="11">
    <location>
        <begin position="217"/>
        <end position="244"/>
    </location>
</feature>
<comment type="subcellular location">
    <subcellularLocation>
        <location evidence="1">Nucleus</location>
    </subcellularLocation>
</comment>
<dbReference type="GO" id="GO:0001227">
    <property type="term" value="F:DNA-binding transcription repressor activity, RNA polymerase II-specific"/>
    <property type="evidence" value="ECO:0007669"/>
    <property type="project" value="TreeGrafter"/>
</dbReference>
<dbReference type="FunFam" id="3.30.160.60:FF:000145">
    <property type="entry name" value="Zinc finger protein 574"/>
    <property type="match status" value="1"/>
</dbReference>
<feature type="compositionally biased region" description="Low complexity" evidence="10">
    <location>
        <begin position="73"/>
        <end position="92"/>
    </location>
</feature>
<dbReference type="GO" id="GO:0017053">
    <property type="term" value="C:transcription repressor complex"/>
    <property type="evidence" value="ECO:0007669"/>
    <property type="project" value="TreeGrafter"/>
</dbReference>
<keyword evidence="7" id="KW-0804">Transcription</keyword>
<feature type="region of interest" description="Disordered" evidence="10">
    <location>
        <begin position="38"/>
        <end position="92"/>
    </location>
</feature>
<dbReference type="PROSITE" id="PS50157">
    <property type="entry name" value="ZINC_FINGER_C2H2_2"/>
    <property type="match status" value="2"/>
</dbReference>
<dbReference type="GO" id="GO:0005634">
    <property type="term" value="C:nucleus"/>
    <property type="evidence" value="ECO:0007669"/>
    <property type="project" value="UniProtKB-SubCell"/>
</dbReference>
<keyword evidence="5" id="KW-0862">Zinc</keyword>
<dbReference type="OMA" id="CRFCGDN"/>
<keyword evidence="8" id="KW-0539">Nucleus</keyword>
<evidence type="ECO:0000256" key="7">
    <source>
        <dbReference type="ARBA" id="ARBA00023163"/>
    </source>
</evidence>
<feature type="compositionally biased region" description="Basic and acidic residues" evidence="10">
    <location>
        <begin position="252"/>
        <end position="265"/>
    </location>
</feature>
<feature type="domain" description="C2H2-type" evidence="11">
    <location>
        <begin position="285"/>
        <end position="312"/>
    </location>
</feature>
<evidence type="ECO:0000256" key="4">
    <source>
        <dbReference type="ARBA" id="ARBA00022771"/>
    </source>
</evidence>
<evidence type="ECO:0000256" key="10">
    <source>
        <dbReference type="SAM" id="MobiDB-lite"/>
    </source>
</evidence>
<sequence length="379" mass="41356">MPRGFLVKRTKRAAPVSYRVRSVEEEWGVPEAVPSLWGQGRASLHPTSSTDIRPGYCGMPSSPCAPDRSPNRPVSSCPGSPGRPGNSSSPILAESFPSPLALASSLGRAVFVASVSDEEVKMGSNCTSIQAVKRQLPPAKAKVQSKKPRADRKPYRDEVTTSPVLGLRITKELTDYQQHKSSGQPLGEFICQLCKEEYADALSLAQHRCSRIVRVEYRCSECDKVFSCPANLASHCRWHKPRNPSGLQAQEGAKESNKSKARSEEQPPSPSGRPCESPSLEEELFDCPLCGKKFRRQAYLRKHMATHRGSMLLSGGQVYLQRPQRKPDVSSHSGLACSGSDGLPEASFSPCQVLSNGKCQPLENRQVMLLQLSTAPAVM</sequence>
<dbReference type="EMBL" id="BEZZ01000599">
    <property type="protein sequence ID" value="GCC34452.1"/>
    <property type="molecule type" value="Genomic_DNA"/>
</dbReference>
<dbReference type="PROSITE" id="PS00028">
    <property type="entry name" value="ZINC_FINGER_C2H2_1"/>
    <property type="match status" value="2"/>
</dbReference>
<dbReference type="InterPro" id="IPR042972">
    <property type="entry name" value="INSM1/2"/>
</dbReference>
<keyword evidence="3" id="KW-0677">Repeat</keyword>
<evidence type="ECO:0000256" key="1">
    <source>
        <dbReference type="ARBA" id="ARBA00004123"/>
    </source>
</evidence>
<dbReference type="GO" id="GO:0008270">
    <property type="term" value="F:zinc ion binding"/>
    <property type="evidence" value="ECO:0007669"/>
    <property type="project" value="UniProtKB-KW"/>
</dbReference>
<dbReference type="Pfam" id="PF00096">
    <property type="entry name" value="zf-C2H2"/>
    <property type="match status" value="1"/>
</dbReference>
<dbReference type="Proteomes" id="UP000287033">
    <property type="component" value="Unassembled WGS sequence"/>
</dbReference>
<dbReference type="FunFam" id="3.30.160.60:FF:001329">
    <property type="entry name" value="INSM transcriptional repressor 1"/>
    <property type="match status" value="1"/>
</dbReference>
<evidence type="ECO:0000256" key="9">
    <source>
        <dbReference type="PROSITE-ProRule" id="PRU00042"/>
    </source>
</evidence>
<dbReference type="STRING" id="137246.A0A401SVM7"/>
<evidence type="ECO:0000259" key="11">
    <source>
        <dbReference type="PROSITE" id="PS50157"/>
    </source>
</evidence>
<dbReference type="SMART" id="SM00355">
    <property type="entry name" value="ZnF_C2H2"/>
    <property type="match status" value="3"/>
</dbReference>
<feature type="region of interest" description="Disordered" evidence="10">
    <location>
        <begin position="241"/>
        <end position="279"/>
    </location>
</feature>
<keyword evidence="6" id="KW-0805">Transcription regulation</keyword>
<keyword evidence="4 9" id="KW-0863">Zinc-finger</keyword>
<dbReference type="AlphaFoldDB" id="A0A401SVM7"/>
<evidence type="ECO:0000256" key="5">
    <source>
        <dbReference type="ARBA" id="ARBA00022833"/>
    </source>
</evidence>
<keyword evidence="2" id="KW-0479">Metal-binding</keyword>
<dbReference type="GO" id="GO:0030182">
    <property type="term" value="P:neuron differentiation"/>
    <property type="evidence" value="ECO:0007669"/>
    <property type="project" value="TreeGrafter"/>
</dbReference>
<accession>A0A401SVM7</accession>
<feature type="region of interest" description="Disordered" evidence="10">
    <location>
        <begin position="137"/>
        <end position="158"/>
    </location>
</feature>
<evidence type="ECO:0000256" key="3">
    <source>
        <dbReference type="ARBA" id="ARBA00022737"/>
    </source>
</evidence>
<proteinExistence type="predicted"/>
<dbReference type="SUPFAM" id="SSF57667">
    <property type="entry name" value="beta-beta-alpha zinc fingers"/>
    <property type="match status" value="2"/>
</dbReference>
<dbReference type="InterPro" id="IPR036236">
    <property type="entry name" value="Znf_C2H2_sf"/>
</dbReference>